<dbReference type="InterPro" id="IPR000719">
    <property type="entry name" value="Prot_kinase_dom"/>
</dbReference>
<gene>
    <name evidence="10" type="ORF">A7U60_g3629</name>
</gene>
<feature type="compositionally biased region" description="Basic and acidic residues" evidence="8">
    <location>
        <begin position="290"/>
        <end position="307"/>
    </location>
</feature>
<evidence type="ECO:0000256" key="2">
    <source>
        <dbReference type="ARBA" id="ARBA00022679"/>
    </source>
</evidence>
<keyword evidence="5 7" id="KW-0067">ATP-binding</keyword>
<evidence type="ECO:0000256" key="4">
    <source>
        <dbReference type="ARBA" id="ARBA00022777"/>
    </source>
</evidence>
<dbReference type="GO" id="GO:0042594">
    <property type="term" value="P:response to starvation"/>
    <property type="evidence" value="ECO:0007669"/>
    <property type="project" value="TreeGrafter"/>
</dbReference>
<feature type="region of interest" description="Disordered" evidence="8">
    <location>
        <begin position="520"/>
        <end position="578"/>
    </location>
</feature>
<feature type="domain" description="Protein kinase" evidence="9">
    <location>
        <begin position="40"/>
        <end position="341"/>
    </location>
</feature>
<protein>
    <recommendedName>
        <fullName evidence="1">non-specific serine/threonine protein kinase</fullName>
        <ecNumber evidence="1">2.7.11.1</ecNumber>
    </recommendedName>
    <alternativeName>
        <fullName evidence="6">Autophagy-related protein 1</fullName>
    </alternativeName>
</protein>
<dbReference type="SMART" id="SM00220">
    <property type="entry name" value="S_TKc"/>
    <property type="match status" value="1"/>
</dbReference>
<dbReference type="Pfam" id="PF21127">
    <property type="entry name" value="ATG1-like_MIT2"/>
    <property type="match status" value="1"/>
</dbReference>
<dbReference type="AlphaFoldDB" id="A0A9Q5N9X6"/>
<feature type="compositionally biased region" description="Low complexity" evidence="8">
    <location>
        <begin position="355"/>
        <end position="367"/>
    </location>
</feature>
<feature type="region of interest" description="Disordered" evidence="8">
    <location>
        <begin position="290"/>
        <end position="310"/>
    </location>
</feature>
<dbReference type="FunFam" id="3.30.200.20:FF:000042">
    <property type="entry name" value="Aurora kinase A"/>
    <property type="match status" value="1"/>
</dbReference>
<keyword evidence="2" id="KW-0808">Transferase</keyword>
<dbReference type="InterPro" id="IPR048941">
    <property type="entry name" value="ATG1-like_MIT2"/>
</dbReference>
<dbReference type="GO" id="GO:0005776">
    <property type="term" value="C:autophagosome"/>
    <property type="evidence" value="ECO:0007669"/>
    <property type="project" value="TreeGrafter"/>
</dbReference>
<dbReference type="GO" id="GO:0005829">
    <property type="term" value="C:cytosol"/>
    <property type="evidence" value="ECO:0007669"/>
    <property type="project" value="TreeGrafter"/>
</dbReference>
<evidence type="ECO:0000259" key="9">
    <source>
        <dbReference type="PROSITE" id="PS50011"/>
    </source>
</evidence>
<reference evidence="10" key="1">
    <citation type="submission" date="2016-06" db="EMBL/GenBank/DDBJ databases">
        <title>Draft Genome sequence of the fungus Inonotus baumii.</title>
        <authorList>
            <person name="Zhu H."/>
            <person name="Lin W."/>
        </authorList>
    </citation>
    <scope>NUCLEOTIDE SEQUENCE</scope>
    <source>
        <strain evidence="10">821</strain>
    </source>
</reference>
<dbReference type="InterPro" id="IPR008271">
    <property type="entry name" value="Ser/Thr_kinase_AS"/>
</dbReference>
<dbReference type="PANTHER" id="PTHR24348">
    <property type="entry name" value="SERINE/THREONINE-PROTEIN KINASE UNC-51-RELATED"/>
    <property type="match status" value="1"/>
</dbReference>
<keyword evidence="11" id="KW-1185">Reference proteome</keyword>
<keyword evidence="3 7" id="KW-0547">Nucleotide-binding</keyword>
<evidence type="ECO:0000256" key="3">
    <source>
        <dbReference type="ARBA" id="ARBA00022741"/>
    </source>
</evidence>
<dbReference type="PANTHER" id="PTHR24348:SF22">
    <property type="entry name" value="NON-SPECIFIC SERINE_THREONINE PROTEIN KINASE"/>
    <property type="match status" value="1"/>
</dbReference>
<dbReference type="InterPro" id="IPR011009">
    <property type="entry name" value="Kinase-like_dom_sf"/>
</dbReference>
<dbReference type="PROSITE" id="PS50011">
    <property type="entry name" value="PROTEIN_KINASE_DOM"/>
    <property type="match status" value="1"/>
</dbReference>
<evidence type="ECO:0000313" key="11">
    <source>
        <dbReference type="Proteomes" id="UP000757232"/>
    </source>
</evidence>
<feature type="compositionally biased region" description="Basic and acidic residues" evidence="8">
    <location>
        <begin position="520"/>
        <end position="535"/>
    </location>
</feature>
<feature type="compositionally biased region" description="Polar residues" evidence="8">
    <location>
        <begin position="1"/>
        <end position="21"/>
    </location>
</feature>
<dbReference type="GO" id="GO:0061709">
    <property type="term" value="P:reticulophagy"/>
    <property type="evidence" value="ECO:0007669"/>
    <property type="project" value="TreeGrafter"/>
</dbReference>
<dbReference type="PROSITE" id="PS00107">
    <property type="entry name" value="PROTEIN_KINASE_ATP"/>
    <property type="match status" value="1"/>
</dbReference>
<dbReference type="SUPFAM" id="SSF56112">
    <property type="entry name" value="Protein kinase-like (PK-like)"/>
    <property type="match status" value="1"/>
</dbReference>
<keyword evidence="4 10" id="KW-0418">Kinase</keyword>
<evidence type="ECO:0000256" key="7">
    <source>
        <dbReference type="PROSITE-ProRule" id="PRU10141"/>
    </source>
</evidence>
<dbReference type="GO" id="GO:0000422">
    <property type="term" value="P:autophagy of mitochondrion"/>
    <property type="evidence" value="ECO:0007669"/>
    <property type="project" value="TreeGrafter"/>
</dbReference>
<dbReference type="PROSITE" id="PS00108">
    <property type="entry name" value="PROTEIN_KINASE_ST"/>
    <property type="match status" value="1"/>
</dbReference>
<sequence length="903" mass="99872">MPPSAVTATPVRTPSAGGTSNRKVERVPTRRMDEEDIHPYVITSELGKGSFAIVYRGYNEKTKEQIAIKTVSRSGLSSKLFENLQSEIDILKSLSHRHITKLMDIVRAEKNIYLIMEFCSGGDLTNYIKKRGKVETLEYIPSPGAAPQYYPHPKTGGLDEVVVRSFLRQLARALKFLRSRNLIHRDIKPQNLLLKPASPEELARGHPLGVPILKVADFGFARMLPSAMMAETLCGSPLYMAPEILRYEKYDAKADLWSVGAVLYEIAAGRPPFRAQNHIDLLKKIEHSKGIRFPDEDQPEGERDPEIKSVPPDIKKLIRSLLKRFPAERASYDEFFNSTALAKSKFPRPPKEGEAGSSSGRTTSSGHGDAETVVIGTVKRRTISTEPRTVPFPESDRAAPPPPDIAEVKEAHVVGQARLSFRGKKSSAPTLPLPDALGAIQRSDSPPFGIAPEPVQVEPARKLTLEIRTKGKPLSTEASIIPGESEEDGKLRKEYVFVGDNQAIEFDRAVDEITAARRRPTLDRKVSSPTAEKRNSGSNQGEVSPIAGPSTHNAFPPPPNPNTPSLSGSPSRGSALTRALSRASKKLFGTPLPSAGRLTSTYSYFPDQNAENASSGNQQSPMRAPLLLSGVSGTMQDPLEEDLLTGLEELAQKTDVLTRWADEMYEYVKAVPQKPLPSSAKFVRLDGETDANAERRRSAMIDAEYNAVTCIALYLLLMSFSQKGIDKLRVHQEGMKMRDPEGRLEVSEGFDDALTWFSTHFLKCNDRVQLVRTWLPETTIEGPSWLGQLVYDRALQLSRKAAHMELVDQGTPNGCAALYDESLWCLYALQDDLLQSGNPFQEEDKVTISTWIDKTKKRLDSCRNRRKSASPAGEGSATPVLIPDEPETRRRSPPWSNRGSPLR</sequence>
<accession>A0A9Q5N9X6</accession>
<evidence type="ECO:0000256" key="6">
    <source>
        <dbReference type="ARBA" id="ARBA00030237"/>
    </source>
</evidence>
<dbReference type="GO" id="GO:0034727">
    <property type="term" value="P:piecemeal microautophagy of the nucleus"/>
    <property type="evidence" value="ECO:0007669"/>
    <property type="project" value="TreeGrafter"/>
</dbReference>
<feature type="region of interest" description="Disordered" evidence="8">
    <location>
        <begin position="343"/>
        <end position="372"/>
    </location>
</feature>
<dbReference type="InterPro" id="IPR017441">
    <property type="entry name" value="Protein_kinase_ATP_BS"/>
</dbReference>
<feature type="compositionally biased region" description="Polar residues" evidence="8">
    <location>
        <begin position="894"/>
        <end position="903"/>
    </location>
</feature>
<feature type="region of interest" description="Disordered" evidence="8">
    <location>
        <begin position="860"/>
        <end position="903"/>
    </location>
</feature>
<dbReference type="Proteomes" id="UP000757232">
    <property type="component" value="Unassembled WGS sequence"/>
</dbReference>
<evidence type="ECO:0000256" key="8">
    <source>
        <dbReference type="SAM" id="MobiDB-lite"/>
    </source>
</evidence>
<name>A0A9Q5N9X6_SANBA</name>
<comment type="caution">
    <text evidence="10">The sequence shown here is derived from an EMBL/GenBank/DDBJ whole genome shotgun (WGS) entry which is preliminary data.</text>
</comment>
<dbReference type="Pfam" id="PF12063">
    <property type="entry name" value="ATG1-like_MIT1"/>
    <property type="match status" value="1"/>
</dbReference>
<dbReference type="EMBL" id="LNZH02000163">
    <property type="protein sequence ID" value="OCB89146.1"/>
    <property type="molecule type" value="Genomic_DNA"/>
</dbReference>
<dbReference type="GO" id="GO:0034045">
    <property type="term" value="C:phagophore assembly site membrane"/>
    <property type="evidence" value="ECO:0007669"/>
    <property type="project" value="TreeGrafter"/>
</dbReference>
<dbReference type="Pfam" id="PF00069">
    <property type="entry name" value="Pkinase"/>
    <property type="match status" value="1"/>
</dbReference>
<dbReference type="GO" id="GO:0010506">
    <property type="term" value="P:regulation of autophagy"/>
    <property type="evidence" value="ECO:0007669"/>
    <property type="project" value="InterPro"/>
</dbReference>
<dbReference type="GO" id="GO:0000045">
    <property type="term" value="P:autophagosome assembly"/>
    <property type="evidence" value="ECO:0007669"/>
    <property type="project" value="TreeGrafter"/>
</dbReference>
<dbReference type="InterPro" id="IPR045269">
    <property type="entry name" value="Atg1-like"/>
</dbReference>
<organism evidence="10 11">
    <name type="scientific">Sanghuangporus baumii</name>
    <name type="common">Phellinus baumii</name>
    <dbReference type="NCBI Taxonomy" id="108892"/>
    <lineage>
        <taxon>Eukaryota</taxon>
        <taxon>Fungi</taxon>
        <taxon>Dikarya</taxon>
        <taxon>Basidiomycota</taxon>
        <taxon>Agaricomycotina</taxon>
        <taxon>Agaricomycetes</taxon>
        <taxon>Hymenochaetales</taxon>
        <taxon>Hymenochaetaceae</taxon>
        <taxon>Sanghuangporus</taxon>
    </lineage>
</organism>
<dbReference type="EC" id="2.7.11.1" evidence="1"/>
<feature type="binding site" evidence="7">
    <location>
        <position position="69"/>
    </location>
    <ligand>
        <name>ATP</name>
        <dbReference type="ChEBI" id="CHEBI:30616"/>
    </ligand>
</feature>
<dbReference type="GO" id="GO:0004674">
    <property type="term" value="F:protein serine/threonine kinase activity"/>
    <property type="evidence" value="ECO:0007669"/>
    <property type="project" value="UniProtKB-EC"/>
</dbReference>
<proteinExistence type="predicted"/>
<evidence type="ECO:0000313" key="10">
    <source>
        <dbReference type="EMBL" id="OCB89146.1"/>
    </source>
</evidence>
<feature type="region of interest" description="Disordered" evidence="8">
    <location>
        <begin position="1"/>
        <end position="29"/>
    </location>
</feature>
<evidence type="ECO:0000256" key="1">
    <source>
        <dbReference type="ARBA" id="ARBA00012513"/>
    </source>
</evidence>
<dbReference type="InterPro" id="IPR022708">
    <property type="entry name" value="Atg1-like_tMIT"/>
</dbReference>
<dbReference type="GO" id="GO:0005524">
    <property type="term" value="F:ATP binding"/>
    <property type="evidence" value="ECO:0007669"/>
    <property type="project" value="UniProtKB-UniRule"/>
</dbReference>
<dbReference type="Gene3D" id="1.10.510.10">
    <property type="entry name" value="Transferase(Phosphotransferase) domain 1"/>
    <property type="match status" value="1"/>
</dbReference>
<evidence type="ECO:0000256" key="5">
    <source>
        <dbReference type="ARBA" id="ARBA00022840"/>
    </source>
</evidence>
<dbReference type="OrthoDB" id="346907at2759"/>